<reference evidence="1 2" key="1">
    <citation type="journal article" date="2013" name="Genome Announc.">
        <title>Draft Genome Sequence of Arcticibacter svalbardensis Strain MN12-7T, a Member of the Family Sphingobacteriaceae Isolated from an Arctic Soil Sample.</title>
        <authorList>
            <person name="Shivaji S."/>
            <person name="Ara S."/>
            <person name="Prasad S."/>
            <person name="Manasa B.P."/>
            <person name="Begum Z."/>
            <person name="Singh A."/>
            <person name="Kumar Pinnaka A."/>
        </authorList>
    </citation>
    <scope>NUCLEOTIDE SEQUENCE [LARGE SCALE GENOMIC DNA]</scope>
    <source>
        <strain evidence="1 2">MN12-7</strain>
    </source>
</reference>
<keyword evidence="2" id="KW-1185">Reference proteome</keyword>
<gene>
    <name evidence="1" type="ORF">ADIARSV_3833</name>
</gene>
<proteinExistence type="predicted"/>
<dbReference type="STRING" id="1150600.ADIARSV_3833"/>
<accession>R9GMS8</accession>
<sequence length="276" mass="32139">MFNELSVSQVNSVDAVCEVMETFVRTYVVGKDAGLNELRFHDKVIKNIFQFNLHTEYSLDYWLKDNRIKKDLRDQFLEIVTTTPLVKESDVNHADAYSRSEFHIEMEGGKCQVWGLGAAWEFDTISISLATHDYWKKSVVQISHYCLNEQAEEKHYIRKVRHFSNEDTFVEHVKWCQHRQRENLKKSADLWESREQLFPHLFFISAIEKQIATLGNSRDLTKIVEALQKLDSYICNWKSGGFSCEDAVKITGLRMSPESDSTLKNFQVKGHSGQIF</sequence>
<organism evidence="1 2">
    <name type="scientific">Arcticibacter svalbardensis MN12-7</name>
    <dbReference type="NCBI Taxonomy" id="1150600"/>
    <lineage>
        <taxon>Bacteria</taxon>
        <taxon>Pseudomonadati</taxon>
        <taxon>Bacteroidota</taxon>
        <taxon>Sphingobacteriia</taxon>
        <taxon>Sphingobacteriales</taxon>
        <taxon>Sphingobacteriaceae</taxon>
        <taxon>Arcticibacter</taxon>
    </lineage>
</organism>
<dbReference type="Proteomes" id="UP000014174">
    <property type="component" value="Unassembled WGS sequence"/>
</dbReference>
<comment type="caution">
    <text evidence="1">The sequence shown here is derived from an EMBL/GenBank/DDBJ whole genome shotgun (WGS) entry which is preliminary data.</text>
</comment>
<dbReference type="AlphaFoldDB" id="R9GMS8"/>
<name>R9GMS8_9SPHI</name>
<protein>
    <submittedName>
        <fullName evidence="1">Uncharacterized protein</fullName>
    </submittedName>
</protein>
<dbReference type="RefSeq" id="WP_016197058.1">
    <property type="nucleotide sequence ID" value="NZ_AQPN01000136.1"/>
</dbReference>
<dbReference type="eggNOG" id="COG4006">
    <property type="taxonomic scope" value="Bacteria"/>
</dbReference>
<dbReference type="EMBL" id="AQPN01000136">
    <property type="protein sequence ID" value="EOR93033.1"/>
    <property type="molecule type" value="Genomic_DNA"/>
</dbReference>
<evidence type="ECO:0000313" key="1">
    <source>
        <dbReference type="EMBL" id="EOR93033.1"/>
    </source>
</evidence>
<evidence type="ECO:0000313" key="2">
    <source>
        <dbReference type="Proteomes" id="UP000014174"/>
    </source>
</evidence>
<dbReference type="OrthoDB" id="1452819at2"/>